<dbReference type="Proteomes" id="UP000276133">
    <property type="component" value="Unassembled WGS sequence"/>
</dbReference>
<dbReference type="GO" id="GO:0006071">
    <property type="term" value="P:glycerol metabolic process"/>
    <property type="evidence" value="ECO:0007669"/>
    <property type="project" value="TreeGrafter"/>
</dbReference>
<evidence type="ECO:0000256" key="2">
    <source>
        <dbReference type="ARBA" id="ARBA00022679"/>
    </source>
</evidence>
<dbReference type="SUPFAM" id="SSF54495">
    <property type="entry name" value="UBC-like"/>
    <property type="match status" value="1"/>
</dbReference>
<dbReference type="PANTHER" id="PTHR10196">
    <property type="entry name" value="SUGAR KINASE"/>
    <property type="match status" value="1"/>
</dbReference>
<keyword evidence="2" id="KW-0808">Transferase</keyword>
<name>A0A3M7QT93_BRAPC</name>
<evidence type="ECO:0000256" key="4">
    <source>
        <dbReference type="ARBA" id="ARBA00022777"/>
    </source>
</evidence>
<dbReference type="STRING" id="10195.A0A3M7QT93"/>
<dbReference type="Pfam" id="PF05773">
    <property type="entry name" value="RWD"/>
    <property type="match status" value="1"/>
</dbReference>
<dbReference type="InterPro" id="IPR037444">
    <property type="entry name" value="GK5"/>
</dbReference>
<dbReference type="AlphaFoldDB" id="A0A3M7QT93"/>
<evidence type="ECO:0000313" key="9">
    <source>
        <dbReference type="EMBL" id="RNA14324.1"/>
    </source>
</evidence>
<dbReference type="Pfam" id="PF00370">
    <property type="entry name" value="FGGY_N"/>
    <property type="match status" value="1"/>
</dbReference>
<sequence>MSYREDQCTEVEALESIFPEIEVLETDPLHKLKFTLKTEKYDENPDNEARIVIVFKFTTQYPEEAPEVKIEESENTADESEIIEFLKVQAMENLGMPMIYTLVCALLEKLNQDNENRKVFEKNEIERLERLREEEELKKFEGTKVNVETFLKWKAAFDKEMSELKKQVVDKTPKKTTGKQLFERDESLFTSDLQFTEGDVEVDESLFQDLEDLDLDDNEDDEYHPDDDEEEEEEEEEEMSTTDTDGILAIDVGTTNLKCTLFNNKLHVIKSVSFNLEIIQPLDDHFEIDPDNLLNTIKKGICEIINSENCSEIKLIKCLGISTQRNSFILWNRITGKRYTNFILWSDKRASKLTKKWNRSPLLNSATGLAGLGSKLSGNHHLNLISKYRVDSTHVSSKLMYQLEILESKLEEQEFGQISYGTIETWLVWRLSREKLFVTDLSCVSACGFYDIYEQNWSSVLTFLFRIPSKILPEIKKTCDDFGVIDKSFFNLDYDVPLRAIIADAQASAIAECCFSPGECVITIGTGSFISVVVGKKPISSNHGNFPLVEYRYKDEIIYILHCFVSSAGQSVDWAKSIGLFNSHDEIDPILEQTCDTGGVCYIPSLLEVSGVEKNTTGSGFIGVKSNTTKNQMLKSVIESLAILIRIKMDGIRDDLIRNNIDLQAIRVCGGVTKSKNFNQLLANILKFPIEKSNFSNASSVYGAAFLAGLSAKMFDNVDDLKKLRHVEEKFYPNQDEIFKKSGYENDLKNWKKALKRFNDWYE</sequence>
<protein>
    <submittedName>
        <fullName evidence="9">Glycerol kinase 5</fullName>
    </submittedName>
</protein>
<feature type="compositionally biased region" description="Acidic residues" evidence="7">
    <location>
        <begin position="211"/>
        <end position="240"/>
    </location>
</feature>
<accession>A0A3M7QT93</accession>
<dbReference type="InterPro" id="IPR018484">
    <property type="entry name" value="FGGY_N"/>
</dbReference>
<dbReference type="OrthoDB" id="6278781at2759"/>
<dbReference type="PROSITE" id="PS50908">
    <property type="entry name" value="RWD"/>
    <property type="match status" value="1"/>
</dbReference>
<feature type="domain" description="RWD" evidence="8">
    <location>
        <begin position="9"/>
        <end position="113"/>
    </location>
</feature>
<dbReference type="SMART" id="SM00591">
    <property type="entry name" value="RWD"/>
    <property type="match status" value="1"/>
</dbReference>
<feature type="coiled-coil region" evidence="6">
    <location>
        <begin position="111"/>
        <end position="138"/>
    </location>
</feature>
<keyword evidence="6" id="KW-0175">Coiled coil</keyword>
<keyword evidence="3" id="KW-0547">Nucleotide-binding</keyword>
<keyword evidence="4 9" id="KW-0418">Kinase</keyword>
<feature type="region of interest" description="Disordered" evidence="7">
    <location>
        <begin position="211"/>
        <end position="244"/>
    </location>
</feature>
<dbReference type="InterPro" id="IPR016135">
    <property type="entry name" value="UBQ-conjugating_enzyme/RWD"/>
</dbReference>
<dbReference type="GO" id="GO:0005524">
    <property type="term" value="F:ATP binding"/>
    <property type="evidence" value="ECO:0007669"/>
    <property type="project" value="UniProtKB-KW"/>
</dbReference>
<proteinExistence type="inferred from homology"/>
<evidence type="ECO:0000256" key="6">
    <source>
        <dbReference type="SAM" id="Coils"/>
    </source>
</evidence>
<dbReference type="SUPFAM" id="SSF53067">
    <property type="entry name" value="Actin-like ATPase domain"/>
    <property type="match status" value="2"/>
</dbReference>
<dbReference type="GO" id="GO:0016301">
    <property type="term" value="F:kinase activity"/>
    <property type="evidence" value="ECO:0007669"/>
    <property type="project" value="UniProtKB-KW"/>
</dbReference>
<evidence type="ECO:0000259" key="8">
    <source>
        <dbReference type="PROSITE" id="PS50908"/>
    </source>
</evidence>
<evidence type="ECO:0000256" key="1">
    <source>
        <dbReference type="ARBA" id="ARBA00009156"/>
    </source>
</evidence>
<comment type="similarity">
    <text evidence="1">Belongs to the FGGY kinase family.</text>
</comment>
<evidence type="ECO:0000256" key="3">
    <source>
        <dbReference type="ARBA" id="ARBA00022741"/>
    </source>
</evidence>
<dbReference type="InterPro" id="IPR018485">
    <property type="entry name" value="FGGY_C"/>
</dbReference>
<evidence type="ECO:0000313" key="10">
    <source>
        <dbReference type="Proteomes" id="UP000276133"/>
    </source>
</evidence>
<dbReference type="PANTHER" id="PTHR10196:SF68">
    <property type="entry name" value="GLYCEROL KINASE 5-RELATED"/>
    <property type="match status" value="1"/>
</dbReference>
<keyword evidence="5" id="KW-0067">ATP-binding</keyword>
<dbReference type="Gene3D" id="3.30.420.40">
    <property type="match status" value="2"/>
</dbReference>
<keyword evidence="10" id="KW-1185">Reference proteome</keyword>
<evidence type="ECO:0000256" key="5">
    <source>
        <dbReference type="ARBA" id="ARBA00022840"/>
    </source>
</evidence>
<organism evidence="9 10">
    <name type="scientific">Brachionus plicatilis</name>
    <name type="common">Marine rotifer</name>
    <name type="synonym">Brachionus muelleri</name>
    <dbReference type="NCBI Taxonomy" id="10195"/>
    <lineage>
        <taxon>Eukaryota</taxon>
        <taxon>Metazoa</taxon>
        <taxon>Spiralia</taxon>
        <taxon>Gnathifera</taxon>
        <taxon>Rotifera</taxon>
        <taxon>Eurotatoria</taxon>
        <taxon>Monogononta</taxon>
        <taxon>Pseudotrocha</taxon>
        <taxon>Ploima</taxon>
        <taxon>Brachionidae</taxon>
        <taxon>Brachionus</taxon>
    </lineage>
</organism>
<comment type="caution">
    <text evidence="9">The sequence shown here is derived from an EMBL/GenBank/DDBJ whole genome shotgun (WGS) entry which is preliminary data.</text>
</comment>
<evidence type="ECO:0000256" key="7">
    <source>
        <dbReference type="SAM" id="MobiDB-lite"/>
    </source>
</evidence>
<dbReference type="Pfam" id="PF02782">
    <property type="entry name" value="FGGY_C"/>
    <property type="match status" value="1"/>
</dbReference>
<dbReference type="Gene3D" id="3.10.110.10">
    <property type="entry name" value="Ubiquitin Conjugating Enzyme"/>
    <property type="match status" value="1"/>
</dbReference>
<dbReference type="InterPro" id="IPR006575">
    <property type="entry name" value="RWD_dom"/>
</dbReference>
<gene>
    <name evidence="9" type="ORF">BpHYR1_011267</name>
</gene>
<dbReference type="GO" id="GO:0046167">
    <property type="term" value="P:glycerol-3-phosphate biosynthetic process"/>
    <property type="evidence" value="ECO:0007669"/>
    <property type="project" value="TreeGrafter"/>
</dbReference>
<dbReference type="InterPro" id="IPR043129">
    <property type="entry name" value="ATPase_NBD"/>
</dbReference>
<reference evidence="9 10" key="1">
    <citation type="journal article" date="2018" name="Sci. Rep.">
        <title>Genomic signatures of local adaptation to the degree of environmental predictability in rotifers.</title>
        <authorList>
            <person name="Franch-Gras L."/>
            <person name="Hahn C."/>
            <person name="Garcia-Roger E.M."/>
            <person name="Carmona M.J."/>
            <person name="Serra M."/>
            <person name="Gomez A."/>
        </authorList>
    </citation>
    <scope>NUCLEOTIDE SEQUENCE [LARGE SCALE GENOMIC DNA]</scope>
    <source>
        <strain evidence="9">HYR1</strain>
    </source>
</reference>
<dbReference type="GO" id="GO:0006641">
    <property type="term" value="P:triglyceride metabolic process"/>
    <property type="evidence" value="ECO:0007669"/>
    <property type="project" value="TreeGrafter"/>
</dbReference>
<dbReference type="GO" id="GO:0005739">
    <property type="term" value="C:mitochondrion"/>
    <property type="evidence" value="ECO:0007669"/>
    <property type="project" value="TreeGrafter"/>
</dbReference>
<dbReference type="CDD" id="cd07793">
    <property type="entry name" value="ASKHA_NBD_FGGY_GK5-like"/>
    <property type="match status" value="1"/>
</dbReference>
<dbReference type="EMBL" id="REGN01005208">
    <property type="protein sequence ID" value="RNA14324.1"/>
    <property type="molecule type" value="Genomic_DNA"/>
</dbReference>